<organism evidence="1 2">
    <name type="scientific">Pyronema omphalodes (strain CBS 100304)</name>
    <name type="common">Pyronema confluens</name>
    <dbReference type="NCBI Taxonomy" id="1076935"/>
    <lineage>
        <taxon>Eukaryota</taxon>
        <taxon>Fungi</taxon>
        <taxon>Dikarya</taxon>
        <taxon>Ascomycota</taxon>
        <taxon>Pezizomycotina</taxon>
        <taxon>Pezizomycetes</taxon>
        <taxon>Pezizales</taxon>
        <taxon>Pyronemataceae</taxon>
        <taxon>Pyronema</taxon>
    </lineage>
</organism>
<evidence type="ECO:0000313" key="1">
    <source>
        <dbReference type="EMBL" id="CCX10641.1"/>
    </source>
</evidence>
<accession>U4L3M5</accession>
<sequence>MPKCGEELTPAIIQ</sequence>
<gene>
    <name evidence="1" type="ORF">PCON_10235</name>
</gene>
<name>U4L3M5_PYROM</name>
<reference evidence="1 2" key="1">
    <citation type="journal article" date="2013" name="PLoS Genet.">
        <title>The genome and development-dependent transcriptomes of Pyronema confluens: a window into fungal evolution.</title>
        <authorList>
            <person name="Traeger S."/>
            <person name="Altegoer F."/>
            <person name="Freitag M."/>
            <person name="Gabaldon T."/>
            <person name="Kempken F."/>
            <person name="Kumar A."/>
            <person name="Marcet-Houben M."/>
            <person name="Poggeler S."/>
            <person name="Stajich J.E."/>
            <person name="Nowrousian M."/>
        </authorList>
    </citation>
    <scope>NUCLEOTIDE SEQUENCE [LARGE SCALE GENOMIC DNA]</scope>
    <source>
        <strain evidence="2">CBS 100304</strain>
        <tissue evidence="1">Vegetative mycelium</tissue>
    </source>
</reference>
<dbReference type="Proteomes" id="UP000018144">
    <property type="component" value="Unassembled WGS sequence"/>
</dbReference>
<proteinExistence type="predicted"/>
<evidence type="ECO:0000313" key="2">
    <source>
        <dbReference type="Proteomes" id="UP000018144"/>
    </source>
</evidence>
<keyword evidence="2" id="KW-1185">Reference proteome</keyword>
<protein>
    <submittedName>
        <fullName evidence="1">Uncharacterized protein</fullName>
    </submittedName>
</protein>
<dbReference type="EMBL" id="HF935554">
    <property type="protein sequence ID" value="CCX10641.1"/>
    <property type="molecule type" value="Genomic_DNA"/>
</dbReference>